<gene>
    <name evidence="3" type="primary">tmcAL</name>
    <name evidence="4" type="ORF">HMPREF9333_00509</name>
</gene>
<keyword evidence="5" id="KW-1185">Reference proteome</keyword>
<dbReference type="NCBIfam" id="TIGR00125">
    <property type="entry name" value="cyt_tran_rel"/>
    <property type="match status" value="1"/>
</dbReference>
<keyword evidence="3" id="KW-0963">Cytoplasm</keyword>
<dbReference type="GO" id="GO:0005524">
    <property type="term" value="F:ATP binding"/>
    <property type="evidence" value="ECO:0007669"/>
    <property type="project" value="UniProtKB-KW"/>
</dbReference>
<keyword evidence="3" id="KW-0820">tRNA-binding</keyword>
<dbReference type="eggNOG" id="COG1323">
    <property type="taxonomic scope" value="Bacteria"/>
</dbReference>
<dbReference type="GO" id="GO:0005737">
    <property type="term" value="C:cytoplasm"/>
    <property type="evidence" value="ECO:0007669"/>
    <property type="project" value="UniProtKB-SubCell"/>
</dbReference>
<keyword evidence="1 3" id="KW-0819">tRNA processing</keyword>
<organism evidence="4 5">
    <name type="scientific">Johnsonella ignava ATCC 51276</name>
    <dbReference type="NCBI Taxonomy" id="679200"/>
    <lineage>
        <taxon>Bacteria</taxon>
        <taxon>Bacillati</taxon>
        <taxon>Bacillota</taxon>
        <taxon>Clostridia</taxon>
        <taxon>Lachnospirales</taxon>
        <taxon>Lachnospiraceae</taxon>
        <taxon>Johnsonella</taxon>
    </lineage>
</organism>
<dbReference type="PATRIC" id="fig|679200.3.peg.539"/>
<name>G5GG20_9FIRM</name>
<keyword evidence="3" id="KW-0436">Ligase</keyword>
<dbReference type="SUPFAM" id="SSF52374">
    <property type="entry name" value="Nucleotidylyl transferase"/>
    <property type="match status" value="1"/>
</dbReference>
<feature type="binding site" evidence="3">
    <location>
        <begin position="13"/>
        <end position="26"/>
    </location>
    <ligand>
        <name>ATP</name>
        <dbReference type="ChEBI" id="CHEBI:30616"/>
    </ligand>
</feature>
<comment type="similarity">
    <text evidence="3">Belongs to the TmcAL family.</text>
</comment>
<dbReference type="InterPro" id="IPR004821">
    <property type="entry name" value="Cyt_trans-like"/>
</dbReference>
<feature type="binding site" evidence="3">
    <location>
        <position position="183"/>
    </location>
    <ligand>
        <name>ATP</name>
        <dbReference type="ChEBI" id="CHEBI:30616"/>
    </ligand>
</feature>
<protein>
    <recommendedName>
        <fullName evidence="3">tRNA(Met) cytidine acetate ligase</fullName>
        <ecNumber evidence="3">6.3.4.-</ecNumber>
    </recommendedName>
</protein>
<evidence type="ECO:0000256" key="3">
    <source>
        <dbReference type="HAMAP-Rule" id="MF_01539"/>
    </source>
</evidence>
<accession>G5GG20</accession>
<evidence type="ECO:0000313" key="5">
    <source>
        <dbReference type="Proteomes" id="UP000003011"/>
    </source>
</evidence>
<comment type="function">
    <text evidence="3">Catalyzes the formation of N(4)-acetylcytidine (ac(4)C) at the wobble position of elongator tRNA(Met), using acetate and ATP as substrates. First activates an acetate ion to form acetyladenylate (Ac-AMP) and then transfers the acetyl group to tRNA to form ac(4)C34.</text>
</comment>
<comment type="catalytic activity">
    <reaction evidence="3">
        <text>cytidine(34) in elongator tRNA(Met) + acetate + ATP = N(4)-acetylcytidine(34) in elongator tRNA(Met) + AMP + diphosphate</text>
        <dbReference type="Rhea" id="RHEA:58144"/>
        <dbReference type="Rhea" id="RHEA-COMP:10693"/>
        <dbReference type="Rhea" id="RHEA-COMP:10694"/>
        <dbReference type="ChEBI" id="CHEBI:30089"/>
        <dbReference type="ChEBI" id="CHEBI:30616"/>
        <dbReference type="ChEBI" id="CHEBI:33019"/>
        <dbReference type="ChEBI" id="CHEBI:74900"/>
        <dbReference type="ChEBI" id="CHEBI:82748"/>
        <dbReference type="ChEBI" id="CHEBI:456215"/>
    </reaction>
</comment>
<dbReference type="PANTHER" id="PTHR37825">
    <property type="entry name" value="TRNA(MET) CYTIDINE ACETATE LIGASE"/>
    <property type="match status" value="1"/>
</dbReference>
<evidence type="ECO:0000256" key="2">
    <source>
        <dbReference type="ARBA" id="ARBA00022884"/>
    </source>
</evidence>
<dbReference type="EMBL" id="ACZL01000011">
    <property type="protein sequence ID" value="EHI56230.1"/>
    <property type="molecule type" value="Genomic_DNA"/>
</dbReference>
<dbReference type="EC" id="6.3.4.-" evidence="3"/>
<dbReference type="Pfam" id="PF05636">
    <property type="entry name" value="HIGH_NTase1"/>
    <property type="match status" value="1"/>
</dbReference>
<dbReference type="PANTHER" id="PTHR37825:SF1">
    <property type="entry name" value="TRNA(MET) CYTIDINE ACETATE LIGASE"/>
    <property type="match status" value="1"/>
</dbReference>
<dbReference type="RefSeq" id="WP_005539626.1">
    <property type="nucleotide sequence ID" value="NZ_JH378830.1"/>
</dbReference>
<evidence type="ECO:0000256" key="1">
    <source>
        <dbReference type="ARBA" id="ARBA00022694"/>
    </source>
</evidence>
<dbReference type="InterPro" id="IPR008513">
    <property type="entry name" value="tRNA(Met)_cyd_acetate_ligase"/>
</dbReference>
<dbReference type="Gene3D" id="3.40.50.620">
    <property type="entry name" value="HUPs"/>
    <property type="match status" value="1"/>
</dbReference>
<keyword evidence="3" id="KW-0547">Nucleotide-binding</keyword>
<dbReference type="OrthoDB" id="9769796at2"/>
<dbReference type="HAMAP" id="MF_01539">
    <property type="entry name" value="TmcAL"/>
    <property type="match status" value="1"/>
</dbReference>
<comment type="caution">
    <text evidence="4">The sequence shown here is derived from an EMBL/GenBank/DDBJ whole genome shotgun (WGS) entry which is preliminary data.</text>
</comment>
<evidence type="ECO:0000313" key="4">
    <source>
        <dbReference type="EMBL" id="EHI56230.1"/>
    </source>
</evidence>
<dbReference type="GO" id="GO:0000049">
    <property type="term" value="F:tRNA binding"/>
    <property type="evidence" value="ECO:0007669"/>
    <property type="project" value="UniProtKB-KW"/>
</dbReference>
<keyword evidence="2 3" id="KW-0694">RNA-binding</keyword>
<feature type="binding site" evidence="3">
    <location>
        <position position="107"/>
    </location>
    <ligand>
        <name>ATP</name>
        <dbReference type="ChEBI" id="CHEBI:30616"/>
    </ligand>
</feature>
<dbReference type="Proteomes" id="UP000003011">
    <property type="component" value="Unassembled WGS sequence"/>
</dbReference>
<proteinExistence type="inferred from homology"/>
<sequence>MNTYTNKKILGIIAEYNPFHNGHEYQIKKALQLCGADYVVAVISGHFVQRGEPAIFDTSTRAEMALNCGVDAVFDIPAPFSTSSAEDFAMYGVALLEALGADFISFGCEDAGENILNDLHLISYILLGKNKCRQMFSAALKAELASGKSYPASRNTAVLKSLTDSGYDVDTIKRISDILNKPNNILALEYIKSIIRLKAGLKPVIIKRCGMGYKSTELIPGHFASASSIRKQLFEDSYHSGCTNIYEYVPETVYKILKKHNPLNPDIITGYTYKKILELKYSHYIYQQTKTPKESFSLSQFTDISPELEKRIYSNIGFNTSYEKMISEIKSKQYTHSRISRAIIHIILDITKSDMALFKNSGYINYARLIGFKKSKSDILGIIKNKSQVPVISKAADFDKVLFNNFNKSMPLRYEAGRRLFLKEAYASQLYNSFCYELHKNILPNIFERNFLKV</sequence>
<comment type="caution">
    <text evidence="3">Lacks conserved residue(s) required for the propagation of feature annotation.</text>
</comment>
<dbReference type="InterPro" id="IPR014729">
    <property type="entry name" value="Rossmann-like_a/b/a_fold"/>
</dbReference>
<keyword evidence="3" id="KW-0067">ATP-binding</keyword>
<comment type="subcellular location">
    <subcellularLocation>
        <location evidence="3">Cytoplasm</location>
    </subcellularLocation>
</comment>
<dbReference type="GO" id="GO:0006400">
    <property type="term" value="P:tRNA modification"/>
    <property type="evidence" value="ECO:0007669"/>
    <property type="project" value="UniProtKB-UniRule"/>
</dbReference>
<dbReference type="AlphaFoldDB" id="G5GG20"/>
<dbReference type="HOGENOM" id="CLU_038915_0_2_9"/>
<reference evidence="4 5" key="1">
    <citation type="submission" date="2011-08" db="EMBL/GenBank/DDBJ databases">
        <title>The Genome Sequence of Johnsonella ignava ATCC 51276.</title>
        <authorList>
            <consortium name="The Broad Institute Genome Sequencing Platform"/>
            <person name="Earl A."/>
            <person name="Ward D."/>
            <person name="Feldgarden M."/>
            <person name="Gevers D."/>
            <person name="Izard J."/>
            <person name="Blanton J.M."/>
            <person name="Baranova O.V."/>
            <person name="Dewhirst F.E."/>
            <person name="Young S.K."/>
            <person name="Zeng Q."/>
            <person name="Gargeya S."/>
            <person name="Fitzgerald M."/>
            <person name="Haas B."/>
            <person name="Abouelleil A."/>
            <person name="Alvarado L."/>
            <person name="Arachchi H.M."/>
            <person name="Berlin A."/>
            <person name="Brown A."/>
            <person name="Chapman S.B."/>
            <person name="Chen Z."/>
            <person name="Dunbar C."/>
            <person name="Freedman E."/>
            <person name="Gearin G."/>
            <person name="Gellesch M."/>
            <person name="Goldberg J."/>
            <person name="Griggs A."/>
            <person name="Gujja S."/>
            <person name="Heiman D."/>
            <person name="Howarth C."/>
            <person name="Larson L."/>
            <person name="Lui A."/>
            <person name="MacDonald P.J.P."/>
            <person name="Montmayeur A."/>
            <person name="Murphy C."/>
            <person name="Neiman D."/>
            <person name="Pearson M."/>
            <person name="Priest M."/>
            <person name="Roberts A."/>
            <person name="Saif S."/>
            <person name="Shea T."/>
            <person name="Shenoy N."/>
            <person name="Sisk P."/>
            <person name="Stolte C."/>
            <person name="Sykes S."/>
            <person name="Wortman J."/>
            <person name="Nusbaum C."/>
            <person name="Birren B."/>
        </authorList>
    </citation>
    <scope>NUCLEOTIDE SEQUENCE [LARGE SCALE GENOMIC DNA]</scope>
    <source>
        <strain evidence="4 5">ATCC 51276</strain>
    </source>
</reference>
<dbReference type="STRING" id="679200.HMPREF9333_00509"/>
<dbReference type="GO" id="GO:0016879">
    <property type="term" value="F:ligase activity, forming carbon-nitrogen bonds"/>
    <property type="evidence" value="ECO:0007669"/>
    <property type="project" value="UniProtKB-UniRule"/>
</dbReference>
<feature type="binding site" evidence="3">
    <location>
        <position position="208"/>
    </location>
    <ligand>
        <name>ATP</name>
        <dbReference type="ChEBI" id="CHEBI:30616"/>
    </ligand>
</feature>